<keyword evidence="6" id="KW-1185">Reference proteome</keyword>
<dbReference type="GO" id="GO:0012505">
    <property type="term" value="C:endomembrane system"/>
    <property type="evidence" value="ECO:0007669"/>
    <property type="project" value="UniProtKB-ARBA"/>
</dbReference>
<dbReference type="Proteomes" id="UP000548304">
    <property type="component" value="Unassembled WGS sequence"/>
</dbReference>
<dbReference type="InterPro" id="IPR038261">
    <property type="entry name" value="GPP34-like_sf"/>
</dbReference>
<gene>
    <name evidence="5" type="ORF">FHR84_002246</name>
</gene>
<evidence type="ECO:0000256" key="2">
    <source>
        <dbReference type="ARBA" id="ARBA00023034"/>
    </source>
</evidence>
<dbReference type="InterPro" id="IPR008628">
    <property type="entry name" value="GPP34-like"/>
</dbReference>
<organism evidence="5 6">
    <name type="scientific">Actinopolyspora biskrensis</name>
    <dbReference type="NCBI Taxonomy" id="1470178"/>
    <lineage>
        <taxon>Bacteria</taxon>
        <taxon>Bacillati</taxon>
        <taxon>Actinomycetota</taxon>
        <taxon>Actinomycetes</taxon>
        <taxon>Actinopolysporales</taxon>
        <taxon>Actinopolysporaceae</taxon>
        <taxon>Actinopolyspora</taxon>
    </lineage>
</organism>
<protein>
    <recommendedName>
        <fullName evidence="7">Golgi phosphoprotein 3 (GPP34)</fullName>
    </recommendedName>
</protein>
<dbReference type="EMBL" id="JACBYW010000003">
    <property type="protein sequence ID" value="NYH78921.1"/>
    <property type="molecule type" value="Genomic_DNA"/>
</dbReference>
<proteinExistence type="predicted"/>
<evidence type="ECO:0000256" key="1">
    <source>
        <dbReference type="ARBA" id="ARBA00004255"/>
    </source>
</evidence>
<comment type="caution">
    <text evidence="5">The sequence shown here is derived from an EMBL/GenBank/DDBJ whole genome shotgun (WGS) entry which is preliminary data.</text>
</comment>
<sequence length="228" mass="24494">MNDRSRIAFGLPGELVLLSHKPHGGHYSSTPDVAVAAAEVGELVLRGRATITGTRMSGFGMRLDDAEPSGLDWLDDALDQLRRKVRRSTGSVALGSWFHSRSGVFKRYRTRMARDGPLRTERRRVFGVEYSKYFPDPDARAGLLRELGEVARQERAADNRLALLAAVTHGTGLLREFGLERSERRVIKSLARGERLGEAVDDAVGSARAAIVVAGAAAISGGGDGGGG</sequence>
<accession>A0A852YWA4</accession>
<comment type="subcellular location">
    <subcellularLocation>
        <location evidence="1">Golgi apparatus membrane</location>
        <topology evidence="1">Peripheral membrane protein</topology>
        <orientation evidence="1">Cytoplasmic side</orientation>
    </subcellularLocation>
</comment>
<keyword evidence="4" id="KW-0472">Membrane</keyword>
<evidence type="ECO:0000256" key="3">
    <source>
        <dbReference type="ARBA" id="ARBA00023121"/>
    </source>
</evidence>
<dbReference type="Pfam" id="PF05719">
    <property type="entry name" value="GPP34"/>
    <property type="match status" value="1"/>
</dbReference>
<name>A0A852YWA4_9ACTN</name>
<evidence type="ECO:0000256" key="4">
    <source>
        <dbReference type="ARBA" id="ARBA00023136"/>
    </source>
</evidence>
<keyword evidence="2" id="KW-0333">Golgi apparatus</keyword>
<dbReference type="GO" id="GO:0005737">
    <property type="term" value="C:cytoplasm"/>
    <property type="evidence" value="ECO:0007669"/>
    <property type="project" value="UniProtKB-ARBA"/>
</dbReference>
<dbReference type="GO" id="GO:0070273">
    <property type="term" value="F:phosphatidylinositol-4-phosphate binding"/>
    <property type="evidence" value="ECO:0007669"/>
    <property type="project" value="InterPro"/>
</dbReference>
<evidence type="ECO:0008006" key="7">
    <source>
        <dbReference type="Google" id="ProtNLM"/>
    </source>
</evidence>
<evidence type="ECO:0000313" key="5">
    <source>
        <dbReference type="EMBL" id="NYH78921.1"/>
    </source>
</evidence>
<reference evidence="5 6" key="1">
    <citation type="submission" date="2020-07" db="EMBL/GenBank/DDBJ databases">
        <title>Genomic Encyclopedia of Type Strains, Phase III (KMG-III): the genomes of soil and plant-associated and newly described type strains.</title>
        <authorList>
            <person name="Whitman W."/>
        </authorList>
    </citation>
    <scope>NUCLEOTIDE SEQUENCE [LARGE SCALE GENOMIC DNA]</scope>
    <source>
        <strain evidence="5 6">CECT 8576</strain>
    </source>
</reference>
<evidence type="ECO:0000313" key="6">
    <source>
        <dbReference type="Proteomes" id="UP000548304"/>
    </source>
</evidence>
<keyword evidence="3" id="KW-0446">Lipid-binding</keyword>
<dbReference type="Gene3D" id="1.10.3630.10">
    <property type="entry name" value="yeast vps74-n-term truncation variant domain like"/>
    <property type="match status" value="1"/>
</dbReference>
<dbReference type="AlphaFoldDB" id="A0A852YWA4"/>